<keyword evidence="2" id="KW-1185">Reference proteome</keyword>
<reference evidence="2" key="1">
    <citation type="journal article" date="2019" name="Int. J. Syst. Evol. Microbiol.">
        <title>The Global Catalogue of Microorganisms (GCM) 10K type strain sequencing project: providing services to taxonomists for standard genome sequencing and annotation.</title>
        <authorList>
            <consortium name="The Broad Institute Genomics Platform"/>
            <consortium name="The Broad Institute Genome Sequencing Center for Infectious Disease"/>
            <person name="Wu L."/>
            <person name="Ma J."/>
        </authorList>
    </citation>
    <scope>NUCLEOTIDE SEQUENCE [LARGE SCALE GENOMIC DNA]</scope>
    <source>
        <strain evidence="2">CGMCC 1.5362</strain>
    </source>
</reference>
<dbReference type="PANTHER" id="PTHR30032:SF8">
    <property type="entry name" value="GERMINATION-SPECIFIC N-ACETYLMURAMOYL-L-ALANINE AMIDASE"/>
    <property type="match status" value="1"/>
</dbReference>
<dbReference type="InterPro" id="IPR007253">
    <property type="entry name" value="Cell_wall-bd_2"/>
</dbReference>
<accession>A0ABQ2F899</accession>
<organism evidence="1 2">
    <name type="scientific">Ornithinimicrobium pekingense</name>
    <dbReference type="NCBI Taxonomy" id="384677"/>
    <lineage>
        <taxon>Bacteria</taxon>
        <taxon>Bacillati</taxon>
        <taxon>Actinomycetota</taxon>
        <taxon>Actinomycetes</taxon>
        <taxon>Micrococcales</taxon>
        <taxon>Ornithinimicrobiaceae</taxon>
        <taxon>Ornithinimicrobium</taxon>
    </lineage>
</organism>
<evidence type="ECO:0000313" key="1">
    <source>
        <dbReference type="EMBL" id="GGK71628.1"/>
    </source>
</evidence>
<gene>
    <name evidence="1" type="ORF">GCM10011509_20210</name>
</gene>
<dbReference type="Pfam" id="PF04122">
    <property type="entry name" value="CW_binding_2"/>
    <property type="match status" value="2"/>
</dbReference>
<sequence>MVGGGTAVGEGVLEELLAYAPSVARVAGTNRYETAARISGLEPVTRGGTVYVATGGGFPDALAAAAQAGQRDSPILLVRPGNVPDATADALRDLAPTRIVVAGGPGSVSEEVLAELGTFAGEVERRGGTNRYETAVLLAQDTEPGRVLHVSVATDFADALAAAPVAAAEGGAVLLVAPDRVPAATRQAVGDLRPERLVLTGGPGALSRETEREMLRLVPVDQPAPAGPRAGP</sequence>
<dbReference type="InterPro" id="IPR051922">
    <property type="entry name" value="Bact_Sporulation_Assoc"/>
</dbReference>
<dbReference type="PANTHER" id="PTHR30032">
    <property type="entry name" value="N-ACETYLMURAMOYL-L-ALANINE AMIDASE-RELATED"/>
    <property type="match status" value="1"/>
</dbReference>
<proteinExistence type="predicted"/>
<comment type="caution">
    <text evidence="1">The sequence shown here is derived from an EMBL/GenBank/DDBJ whole genome shotgun (WGS) entry which is preliminary data.</text>
</comment>
<dbReference type="RefSeq" id="WP_022922604.1">
    <property type="nucleotide sequence ID" value="NZ_BMLB01000004.1"/>
</dbReference>
<evidence type="ECO:0008006" key="3">
    <source>
        <dbReference type="Google" id="ProtNLM"/>
    </source>
</evidence>
<protein>
    <recommendedName>
        <fullName evidence="3">Cell wall-binding repeat-containing protein</fullName>
    </recommendedName>
</protein>
<name>A0ABQ2F899_9MICO</name>
<evidence type="ECO:0000313" key="2">
    <source>
        <dbReference type="Proteomes" id="UP000662111"/>
    </source>
</evidence>
<dbReference type="EMBL" id="BMLB01000004">
    <property type="protein sequence ID" value="GGK71628.1"/>
    <property type="molecule type" value="Genomic_DNA"/>
</dbReference>
<dbReference type="Proteomes" id="UP000662111">
    <property type="component" value="Unassembled WGS sequence"/>
</dbReference>